<dbReference type="InterPro" id="IPR001128">
    <property type="entry name" value="Cyt_P450"/>
</dbReference>
<name>A0A8J2LM65_9HEXA</name>
<dbReference type="PANTHER" id="PTHR24284:SF1">
    <property type="entry name" value="CYTOCHROME P450 FAMILY"/>
    <property type="match status" value="1"/>
</dbReference>
<dbReference type="GO" id="GO:0016705">
    <property type="term" value="F:oxidoreductase activity, acting on paired donors, with incorporation or reduction of molecular oxygen"/>
    <property type="evidence" value="ECO:0007669"/>
    <property type="project" value="InterPro"/>
</dbReference>
<feature type="non-terminal residue" evidence="1">
    <location>
        <position position="79"/>
    </location>
</feature>
<dbReference type="Proteomes" id="UP000708208">
    <property type="component" value="Unassembled WGS sequence"/>
</dbReference>
<accession>A0A8J2LM65</accession>
<dbReference type="AlphaFoldDB" id="A0A8J2LM65"/>
<evidence type="ECO:0008006" key="3">
    <source>
        <dbReference type="Google" id="ProtNLM"/>
    </source>
</evidence>
<proteinExistence type="predicted"/>
<keyword evidence="2" id="KW-1185">Reference proteome</keyword>
<dbReference type="OrthoDB" id="6380541at2759"/>
<dbReference type="GO" id="GO:0004497">
    <property type="term" value="F:monooxygenase activity"/>
    <property type="evidence" value="ECO:0007669"/>
    <property type="project" value="InterPro"/>
</dbReference>
<reference evidence="1" key="1">
    <citation type="submission" date="2021-06" db="EMBL/GenBank/DDBJ databases">
        <authorList>
            <person name="Hodson N. C."/>
            <person name="Mongue J. A."/>
            <person name="Jaron S. K."/>
        </authorList>
    </citation>
    <scope>NUCLEOTIDE SEQUENCE</scope>
</reference>
<evidence type="ECO:0000313" key="1">
    <source>
        <dbReference type="EMBL" id="CAG7834578.1"/>
    </source>
</evidence>
<dbReference type="Pfam" id="PF00067">
    <property type="entry name" value="p450"/>
    <property type="match status" value="1"/>
</dbReference>
<organism evidence="1 2">
    <name type="scientific">Allacma fusca</name>
    <dbReference type="NCBI Taxonomy" id="39272"/>
    <lineage>
        <taxon>Eukaryota</taxon>
        <taxon>Metazoa</taxon>
        <taxon>Ecdysozoa</taxon>
        <taxon>Arthropoda</taxon>
        <taxon>Hexapoda</taxon>
        <taxon>Collembola</taxon>
        <taxon>Symphypleona</taxon>
        <taxon>Sminthuridae</taxon>
        <taxon>Allacma</taxon>
    </lineage>
</organism>
<dbReference type="EMBL" id="CAJVCH010570290">
    <property type="protein sequence ID" value="CAG7834578.1"/>
    <property type="molecule type" value="Genomic_DNA"/>
</dbReference>
<sequence>RFEDKIVRGIVATDGSHWTEQRRFALKQLRDLGFGTKTMEARIQEAIHDFLDSLKPKEDKLKEEDPDLWEAFHGLNSVV</sequence>
<evidence type="ECO:0000313" key="2">
    <source>
        <dbReference type="Proteomes" id="UP000708208"/>
    </source>
</evidence>
<dbReference type="PANTHER" id="PTHR24284">
    <property type="entry name" value="CYTOCHROME P450 FAMILY"/>
    <property type="match status" value="1"/>
</dbReference>
<comment type="caution">
    <text evidence="1">The sequence shown here is derived from an EMBL/GenBank/DDBJ whole genome shotgun (WGS) entry which is preliminary data.</text>
</comment>
<gene>
    <name evidence="1" type="ORF">AFUS01_LOCUS44068</name>
</gene>
<feature type="non-terminal residue" evidence="1">
    <location>
        <position position="1"/>
    </location>
</feature>
<protein>
    <recommendedName>
        <fullName evidence="3">Cytochrome P450</fullName>
    </recommendedName>
</protein>
<dbReference type="GO" id="GO:0020037">
    <property type="term" value="F:heme binding"/>
    <property type="evidence" value="ECO:0007669"/>
    <property type="project" value="InterPro"/>
</dbReference>
<dbReference type="GO" id="GO:0005506">
    <property type="term" value="F:iron ion binding"/>
    <property type="evidence" value="ECO:0007669"/>
    <property type="project" value="InterPro"/>
</dbReference>